<feature type="chain" id="PRO_5002371099" evidence="1">
    <location>
        <begin position="28"/>
        <end position="195"/>
    </location>
</feature>
<name>A0A0E0Q7D7_ORYRU</name>
<dbReference type="eggNOG" id="ENOG502R3JD">
    <property type="taxonomic scope" value="Eukaryota"/>
</dbReference>
<dbReference type="AlphaFoldDB" id="A0A0E0Q7D7"/>
<protein>
    <submittedName>
        <fullName evidence="2">Uncharacterized protein</fullName>
    </submittedName>
</protein>
<evidence type="ECO:0000256" key="1">
    <source>
        <dbReference type="SAM" id="SignalP"/>
    </source>
</evidence>
<keyword evidence="3" id="KW-1185">Reference proteome</keyword>
<sequence>MEGKRTTTSMVIMCMVILSLTVDCATAAQCGCCISSRAKACCFGCIAAGGSDSVCKNTCCFPCILADSVVAKMDEMGVLAKMDEMGRTALSYTQHQQQEAMEGKRTTTSMVIMCLVILSLTVDSATAAQCGCCISSRAKACCFGCIAAGGSDSVCKNTCCFPCILADSVVAKMDEMGVLAKMDEMGVLAKMEGQV</sequence>
<accession>A0A0E0Q7D7</accession>
<reference evidence="2" key="2">
    <citation type="submission" date="2015-06" db="UniProtKB">
        <authorList>
            <consortium name="EnsemblPlants"/>
        </authorList>
    </citation>
    <scope>IDENTIFICATION</scope>
</reference>
<reference evidence="3" key="1">
    <citation type="submission" date="2013-06" db="EMBL/GenBank/DDBJ databases">
        <authorList>
            <person name="Zhao Q."/>
        </authorList>
    </citation>
    <scope>NUCLEOTIDE SEQUENCE</scope>
    <source>
        <strain evidence="3">cv. W1943</strain>
    </source>
</reference>
<evidence type="ECO:0000313" key="2">
    <source>
        <dbReference type="EnsemblPlants" id="ORUFI07G12290.1"/>
    </source>
</evidence>
<keyword evidence="1" id="KW-0732">Signal</keyword>
<proteinExistence type="predicted"/>
<dbReference type="Gramene" id="ORUFI07G12290.1">
    <property type="protein sequence ID" value="ORUFI07G12290.1"/>
    <property type="gene ID" value="ORUFI07G12290"/>
</dbReference>
<evidence type="ECO:0000313" key="3">
    <source>
        <dbReference type="Proteomes" id="UP000008022"/>
    </source>
</evidence>
<dbReference type="HOGENOM" id="CLU_1398397_0_0_1"/>
<feature type="signal peptide" evidence="1">
    <location>
        <begin position="1"/>
        <end position="27"/>
    </location>
</feature>
<dbReference type="Proteomes" id="UP000008022">
    <property type="component" value="Unassembled WGS sequence"/>
</dbReference>
<dbReference type="EnsemblPlants" id="ORUFI07G12290.1">
    <property type="protein sequence ID" value="ORUFI07G12290.1"/>
    <property type="gene ID" value="ORUFI07G12290"/>
</dbReference>
<organism evidence="2 3">
    <name type="scientific">Oryza rufipogon</name>
    <name type="common">Brownbeard rice</name>
    <name type="synonym">Asian wild rice</name>
    <dbReference type="NCBI Taxonomy" id="4529"/>
    <lineage>
        <taxon>Eukaryota</taxon>
        <taxon>Viridiplantae</taxon>
        <taxon>Streptophyta</taxon>
        <taxon>Embryophyta</taxon>
        <taxon>Tracheophyta</taxon>
        <taxon>Spermatophyta</taxon>
        <taxon>Magnoliopsida</taxon>
        <taxon>Liliopsida</taxon>
        <taxon>Poales</taxon>
        <taxon>Poaceae</taxon>
        <taxon>BOP clade</taxon>
        <taxon>Oryzoideae</taxon>
        <taxon>Oryzeae</taxon>
        <taxon>Oryzinae</taxon>
        <taxon>Oryza</taxon>
    </lineage>
</organism>